<name>A0A3P6UGF5_LITSI</name>
<evidence type="ECO:0000313" key="3">
    <source>
        <dbReference type="Proteomes" id="UP000277928"/>
    </source>
</evidence>
<keyword evidence="3" id="KW-1185">Reference proteome</keyword>
<dbReference type="EMBL" id="UYRX01000233">
    <property type="protein sequence ID" value="VDK78138.1"/>
    <property type="molecule type" value="Genomic_DNA"/>
</dbReference>
<keyword evidence="1" id="KW-0812">Transmembrane</keyword>
<dbReference type="Proteomes" id="UP000277928">
    <property type="component" value="Unassembled WGS sequence"/>
</dbReference>
<sequence length="101" mass="11577">MCCLCWFLLRRTEPKVCGRCGEKVVEMRFTKLGLLLFVGGALYCCTGLCCLVLLREKHCPVCYKKDFEKIARVRRRIQCLVDDKSELKTEAAERSTHATAN</sequence>
<keyword evidence="1" id="KW-1133">Transmembrane helix</keyword>
<organism evidence="2 3">
    <name type="scientific">Litomosoides sigmodontis</name>
    <name type="common">Filarial nematode worm</name>
    <dbReference type="NCBI Taxonomy" id="42156"/>
    <lineage>
        <taxon>Eukaryota</taxon>
        <taxon>Metazoa</taxon>
        <taxon>Ecdysozoa</taxon>
        <taxon>Nematoda</taxon>
        <taxon>Chromadorea</taxon>
        <taxon>Rhabditida</taxon>
        <taxon>Spirurina</taxon>
        <taxon>Spiruromorpha</taxon>
        <taxon>Filarioidea</taxon>
        <taxon>Onchocercidae</taxon>
        <taxon>Litomosoides</taxon>
    </lineage>
</organism>
<gene>
    <name evidence="2" type="ORF">NLS_LOCUS3957</name>
</gene>
<proteinExistence type="predicted"/>
<dbReference type="OrthoDB" id="5816353at2759"/>
<evidence type="ECO:0000313" key="2">
    <source>
        <dbReference type="EMBL" id="VDK78138.1"/>
    </source>
</evidence>
<evidence type="ECO:0000256" key="1">
    <source>
        <dbReference type="SAM" id="Phobius"/>
    </source>
</evidence>
<protein>
    <recommendedName>
        <fullName evidence="4">LITAF domain-containing protein</fullName>
    </recommendedName>
</protein>
<dbReference type="AlphaFoldDB" id="A0A3P6UGF5"/>
<keyword evidence="1" id="KW-0472">Membrane</keyword>
<dbReference type="OMA" id="MCCICWF"/>
<reference evidence="2 3" key="1">
    <citation type="submission" date="2018-08" db="EMBL/GenBank/DDBJ databases">
        <authorList>
            <person name="Laetsch R D."/>
            <person name="Stevens L."/>
            <person name="Kumar S."/>
            <person name="Blaxter L. M."/>
        </authorList>
    </citation>
    <scope>NUCLEOTIDE SEQUENCE [LARGE SCALE GENOMIC DNA]</scope>
</reference>
<evidence type="ECO:0008006" key="4">
    <source>
        <dbReference type="Google" id="ProtNLM"/>
    </source>
</evidence>
<feature type="transmembrane region" description="Helical" evidence="1">
    <location>
        <begin position="33"/>
        <end position="54"/>
    </location>
</feature>
<accession>A0A3P6UGF5</accession>